<evidence type="ECO:0000256" key="1">
    <source>
        <dbReference type="ARBA" id="ARBA00004240"/>
    </source>
</evidence>
<organism evidence="9 10">
    <name type="scientific">Musca domestica</name>
    <name type="common">House fly</name>
    <dbReference type="NCBI Taxonomy" id="7370"/>
    <lineage>
        <taxon>Eukaryota</taxon>
        <taxon>Metazoa</taxon>
        <taxon>Ecdysozoa</taxon>
        <taxon>Arthropoda</taxon>
        <taxon>Hexapoda</taxon>
        <taxon>Insecta</taxon>
        <taxon>Pterygota</taxon>
        <taxon>Neoptera</taxon>
        <taxon>Endopterygota</taxon>
        <taxon>Diptera</taxon>
        <taxon>Brachycera</taxon>
        <taxon>Muscomorpha</taxon>
        <taxon>Muscoidea</taxon>
        <taxon>Muscidae</taxon>
        <taxon>Musca</taxon>
    </lineage>
</organism>
<dbReference type="RefSeq" id="XP_005182094.2">
    <property type="nucleotide sequence ID" value="XM_005182037.4"/>
</dbReference>
<feature type="domain" description="Glycosyl transferase family 28 C-terminal" evidence="8">
    <location>
        <begin position="7"/>
        <end position="163"/>
    </location>
</feature>
<evidence type="ECO:0000256" key="6">
    <source>
        <dbReference type="ARBA" id="ARBA00022679"/>
    </source>
</evidence>
<keyword evidence="5" id="KW-0328">Glycosyltransferase</keyword>
<dbReference type="GO" id="GO:0016740">
    <property type="term" value="F:transferase activity"/>
    <property type="evidence" value="ECO:0007669"/>
    <property type="project" value="UniProtKB-KW"/>
</dbReference>
<dbReference type="VEuPathDB" id="VectorBase:MDOA009972"/>
<evidence type="ECO:0000256" key="4">
    <source>
        <dbReference type="ARBA" id="ARBA00017468"/>
    </source>
</evidence>
<comment type="similarity">
    <text evidence="2">Belongs to the glycosyltransferase 28 family.</text>
</comment>
<sequence>MTPPITTVYVTVGSTKFDSLIGEMTSDDILQFLKKKGCKHLILQVGKGNKVDEAAITAKHGIQVEQYDFKIEPKRMDIINSDLVVGHAGAGTCLDILTARKLGVLVINDQLMNNHQQELALHMKKEGYLQCCTVNELKTALESVLVDKQNTYEPGKNMDKFVEFMDNLLVN</sequence>
<keyword evidence="9" id="KW-1185">Reference proteome</keyword>
<evidence type="ECO:0000256" key="5">
    <source>
        <dbReference type="ARBA" id="ARBA00022676"/>
    </source>
</evidence>
<protein>
    <recommendedName>
        <fullName evidence="4">UDP-N-acetylglucosamine transferase subunit ALG13</fullName>
        <ecNumber evidence="3">2.4.1.141</ecNumber>
    </recommendedName>
</protein>
<dbReference type="PANTHER" id="PTHR12867:SF6">
    <property type="entry name" value="N-ACETYLGLUCOSAMINYLDIPHOSPHODOLICHOL N-ACETYLGLUCOSAMINYLTRANSFERASE"/>
    <property type="match status" value="1"/>
</dbReference>
<evidence type="ECO:0000313" key="9">
    <source>
        <dbReference type="Proteomes" id="UP001652621"/>
    </source>
</evidence>
<evidence type="ECO:0000256" key="7">
    <source>
        <dbReference type="ARBA" id="ARBA00022824"/>
    </source>
</evidence>
<dbReference type="STRING" id="7370.A0A1I8MZF9"/>
<keyword evidence="6 10" id="KW-0808">Transferase</keyword>
<comment type="subcellular location">
    <subcellularLocation>
        <location evidence="1">Endoplasmic reticulum</location>
    </subcellularLocation>
</comment>
<dbReference type="GeneID" id="101894030"/>
<accession>A0A9J7CR89</accession>
<dbReference type="SUPFAM" id="SSF53756">
    <property type="entry name" value="UDP-Glycosyltransferase/glycogen phosphorylase"/>
    <property type="match status" value="1"/>
</dbReference>
<evidence type="ECO:0000256" key="3">
    <source>
        <dbReference type="ARBA" id="ARBA00012614"/>
    </source>
</evidence>
<reference evidence="10" key="1">
    <citation type="submission" date="2025-08" db="UniProtKB">
        <authorList>
            <consortium name="RefSeq"/>
        </authorList>
    </citation>
    <scope>IDENTIFICATION</scope>
    <source>
        <strain evidence="10">Aabys</strain>
        <tissue evidence="10">Whole body</tissue>
    </source>
</reference>
<name>A0A9J7CR89_MUSDO</name>
<dbReference type="PANTHER" id="PTHR12867">
    <property type="entry name" value="GLYCOSYL TRANSFERASE-RELATED"/>
    <property type="match status" value="1"/>
</dbReference>
<evidence type="ECO:0000256" key="2">
    <source>
        <dbReference type="ARBA" id="ARBA00006962"/>
    </source>
</evidence>
<dbReference type="InterPro" id="IPR007235">
    <property type="entry name" value="Glyco_trans_28_C"/>
</dbReference>
<proteinExistence type="inferred from homology"/>
<dbReference type="eggNOG" id="KOG3349">
    <property type="taxonomic scope" value="Eukaryota"/>
</dbReference>
<evidence type="ECO:0000259" key="8">
    <source>
        <dbReference type="Pfam" id="PF04101"/>
    </source>
</evidence>
<evidence type="ECO:0000313" key="10">
    <source>
        <dbReference type="RefSeq" id="XP_005182094.2"/>
    </source>
</evidence>
<gene>
    <name evidence="10" type="primary">LOC101894030</name>
</gene>
<dbReference type="InterPro" id="IPR039042">
    <property type="entry name" value="Alg13-like"/>
</dbReference>
<dbReference type="OrthoDB" id="20273at2759"/>
<dbReference type="Gene3D" id="3.40.50.2000">
    <property type="entry name" value="Glycogen Phosphorylase B"/>
    <property type="match status" value="1"/>
</dbReference>
<keyword evidence="7" id="KW-0256">Endoplasmic reticulum</keyword>
<dbReference type="VEuPathDB" id="VectorBase:MDOMA2_009307"/>
<dbReference type="Pfam" id="PF04101">
    <property type="entry name" value="Glyco_tran_28_C"/>
    <property type="match status" value="1"/>
</dbReference>
<dbReference type="Proteomes" id="UP001652621">
    <property type="component" value="Unplaced"/>
</dbReference>
<dbReference type="EC" id="2.4.1.141" evidence="3"/>